<feature type="signal peptide" evidence="2">
    <location>
        <begin position="1"/>
        <end position="19"/>
    </location>
</feature>
<dbReference type="InterPro" id="IPR011250">
    <property type="entry name" value="OMP/PagP_B-barrel"/>
</dbReference>
<dbReference type="SUPFAM" id="SSF56925">
    <property type="entry name" value="OMPA-like"/>
    <property type="match status" value="1"/>
</dbReference>
<dbReference type="EMBL" id="BAABCY010000027">
    <property type="protein sequence ID" value="GAA3560426.1"/>
    <property type="molecule type" value="Genomic_DNA"/>
</dbReference>
<keyword evidence="5" id="KW-1185">Reference proteome</keyword>
<protein>
    <recommendedName>
        <fullName evidence="3">Outer membrane protein beta-barrel domain-containing protein</fullName>
    </recommendedName>
</protein>
<evidence type="ECO:0000259" key="3">
    <source>
        <dbReference type="Pfam" id="PF13505"/>
    </source>
</evidence>
<sequence>MKQKLLLTLLLIFTIKLFSQDSKFTFEANYPTPIDNNFLGKESYGIIDVGLKYKAVDIKPVKLGISLNGGVLINNSNQNNGPLDFLVTTYTIQPKGFAELNINAIKKLKPFIGLGYTFMIFQVSGTNNGFDVSGESETQSGFGTNLGIAYDISNKLFIQVQYDFTKLNVDNVPDIKYNTNVNLLKIGLGLKI</sequence>
<accession>A0ABP6X802</accession>
<dbReference type="InterPro" id="IPR027385">
    <property type="entry name" value="Beta-barrel_OMP"/>
</dbReference>
<organism evidence="4 5">
    <name type="scientific">Snuella lapsa</name>
    <dbReference type="NCBI Taxonomy" id="870481"/>
    <lineage>
        <taxon>Bacteria</taxon>
        <taxon>Pseudomonadati</taxon>
        <taxon>Bacteroidota</taxon>
        <taxon>Flavobacteriia</taxon>
        <taxon>Flavobacteriales</taxon>
        <taxon>Flavobacteriaceae</taxon>
        <taxon>Snuella</taxon>
    </lineage>
</organism>
<evidence type="ECO:0000313" key="4">
    <source>
        <dbReference type="EMBL" id="GAA3560426.1"/>
    </source>
</evidence>
<dbReference type="Proteomes" id="UP001500954">
    <property type="component" value="Unassembled WGS sequence"/>
</dbReference>
<dbReference type="Pfam" id="PF13505">
    <property type="entry name" value="OMP_b-brl"/>
    <property type="match status" value="1"/>
</dbReference>
<reference evidence="5" key="1">
    <citation type="journal article" date="2019" name="Int. J. Syst. Evol. Microbiol.">
        <title>The Global Catalogue of Microorganisms (GCM) 10K type strain sequencing project: providing services to taxonomists for standard genome sequencing and annotation.</title>
        <authorList>
            <consortium name="The Broad Institute Genomics Platform"/>
            <consortium name="The Broad Institute Genome Sequencing Center for Infectious Disease"/>
            <person name="Wu L."/>
            <person name="Ma J."/>
        </authorList>
    </citation>
    <scope>NUCLEOTIDE SEQUENCE [LARGE SCALE GENOMIC DNA]</scope>
    <source>
        <strain evidence="5">JCM 17111</strain>
    </source>
</reference>
<proteinExistence type="predicted"/>
<feature type="domain" description="Outer membrane protein beta-barrel" evidence="3">
    <location>
        <begin position="7"/>
        <end position="190"/>
    </location>
</feature>
<dbReference type="RefSeq" id="WP_345004641.1">
    <property type="nucleotide sequence ID" value="NZ_BAABCY010000027.1"/>
</dbReference>
<keyword evidence="1 2" id="KW-0732">Signal</keyword>
<evidence type="ECO:0000313" key="5">
    <source>
        <dbReference type="Proteomes" id="UP001500954"/>
    </source>
</evidence>
<feature type="chain" id="PRO_5046256610" description="Outer membrane protein beta-barrel domain-containing protein" evidence="2">
    <location>
        <begin position="20"/>
        <end position="192"/>
    </location>
</feature>
<gene>
    <name evidence="4" type="ORF">GCM10022395_09030</name>
</gene>
<evidence type="ECO:0000256" key="2">
    <source>
        <dbReference type="SAM" id="SignalP"/>
    </source>
</evidence>
<dbReference type="Gene3D" id="2.40.160.20">
    <property type="match status" value="1"/>
</dbReference>
<name>A0ABP6X802_9FLAO</name>
<evidence type="ECO:0000256" key="1">
    <source>
        <dbReference type="ARBA" id="ARBA00022729"/>
    </source>
</evidence>
<comment type="caution">
    <text evidence="4">The sequence shown here is derived from an EMBL/GenBank/DDBJ whole genome shotgun (WGS) entry which is preliminary data.</text>
</comment>